<comment type="caution">
    <text evidence="1">The sequence shown here is derived from an EMBL/GenBank/DDBJ whole genome shotgun (WGS) entry which is preliminary data.</text>
</comment>
<dbReference type="EMBL" id="VBAK01000034">
    <property type="protein sequence ID" value="TMI93219.1"/>
    <property type="molecule type" value="Genomic_DNA"/>
</dbReference>
<dbReference type="AlphaFoldDB" id="A0A537KBR6"/>
<dbReference type="GO" id="GO:0019441">
    <property type="term" value="P:L-tryptophan catabolic process to kynurenine"/>
    <property type="evidence" value="ECO:0007669"/>
    <property type="project" value="InterPro"/>
</dbReference>
<dbReference type="InterPro" id="IPR037175">
    <property type="entry name" value="KFase_sf"/>
</dbReference>
<dbReference type="GO" id="GO:0004061">
    <property type="term" value="F:arylformamidase activity"/>
    <property type="evidence" value="ECO:0007669"/>
    <property type="project" value="InterPro"/>
</dbReference>
<dbReference type="InterPro" id="IPR007325">
    <property type="entry name" value="KFase/CYL"/>
</dbReference>
<dbReference type="PANTHER" id="PTHR31118:SF12">
    <property type="entry name" value="CYCLASE-LIKE PROTEIN 2"/>
    <property type="match status" value="1"/>
</dbReference>
<gene>
    <name evidence="1" type="ORF">E6H00_01535</name>
</gene>
<sequence>MAGARDDDPHVVVELLGRRTHILDLSREIGPDIPIYPGHAKVAFWWHLTHDEVKHYRIHPESRFGGYAVKGMALCDHVSTHIDAVYHFNRNRPDLTVERIGLETLITPGAWIDLSSVPPRTHITRPHVQRALSAAGVALRPGMTLLCYTGASKNWEDPVRFNSEYPGFDEEASRWLLDQGLVNVGTDAPSTDNPADTRYPNHLVHGERCVPHTEILANIDRIPRHAGFSVMILPLRFQGLTGSPVRALALWTDE</sequence>
<evidence type="ECO:0008006" key="3">
    <source>
        <dbReference type="Google" id="ProtNLM"/>
    </source>
</evidence>
<dbReference type="Pfam" id="PF04199">
    <property type="entry name" value="Cyclase"/>
    <property type="match status" value="1"/>
</dbReference>
<dbReference type="Gene3D" id="3.50.30.50">
    <property type="entry name" value="Putative cyclase"/>
    <property type="match status" value="1"/>
</dbReference>
<dbReference type="SUPFAM" id="SSF102198">
    <property type="entry name" value="Putative cyclase"/>
    <property type="match status" value="1"/>
</dbReference>
<dbReference type="Proteomes" id="UP000318509">
    <property type="component" value="Unassembled WGS sequence"/>
</dbReference>
<dbReference type="PANTHER" id="PTHR31118">
    <property type="entry name" value="CYCLASE-LIKE PROTEIN 2"/>
    <property type="match status" value="1"/>
</dbReference>
<evidence type="ECO:0000313" key="1">
    <source>
        <dbReference type="EMBL" id="TMI93219.1"/>
    </source>
</evidence>
<organism evidence="1 2">
    <name type="scientific">Candidatus Segetimicrobium genomatis</name>
    <dbReference type="NCBI Taxonomy" id="2569760"/>
    <lineage>
        <taxon>Bacteria</taxon>
        <taxon>Bacillati</taxon>
        <taxon>Candidatus Sysuimicrobiota</taxon>
        <taxon>Candidatus Sysuimicrobiia</taxon>
        <taxon>Candidatus Sysuimicrobiales</taxon>
        <taxon>Candidatus Segetimicrobiaceae</taxon>
        <taxon>Candidatus Segetimicrobium</taxon>
    </lineage>
</organism>
<evidence type="ECO:0000313" key="2">
    <source>
        <dbReference type="Proteomes" id="UP000318509"/>
    </source>
</evidence>
<protein>
    <recommendedName>
        <fullName evidence="3">Cyclase family protein</fullName>
    </recommendedName>
</protein>
<name>A0A537KBR6_9BACT</name>
<reference evidence="1 2" key="1">
    <citation type="journal article" date="2019" name="Nat. Microbiol.">
        <title>Mediterranean grassland soil C-N compound turnover is dependent on rainfall and depth, and is mediated by genomically divergent microorganisms.</title>
        <authorList>
            <person name="Diamond S."/>
            <person name="Andeer P.F."/>
            <person name="Li Z."/>
            <person name="Crits-Christoph A."/>
            <person name="Burstein D."/>
            <person name="Anantharaman K."/>
            <person name="Lane K.R."/>
            <person name="Thomas B.C."/>
            <person name="Pan C."/>
            <person name="Northen T.R."/>
            <person name="Banfield J.F."/>
        </authorList>
    </citation>
    <scope>NUCLEOTIDE SEQUENCE [LARGE SCALE GENOMIC DNA]</scope>
    <source>
        <strain evidence="1">NP_3</strain>
    </source>
</reference>
<proteinExistence type="predicted"/>
<accession>A0A537KBR6</accession>